<sequence>MKTLVDEALAVVEEGVGIRTSLLRRTVPLMSDNKVLAVVQDEGTGTRTTGARTIQEWTMKIMIQHKPLLEEGQVLAAVVEEEVAGIITGEIGL</sequence>
<organism evidence="1 2">
    <name type="scientific">Eleusine coracana subsp. coracana</name>
    <dbReference type="NCBI Taxonomy" id="191504"/>
    <lineage>
        <taxon>Eukaryota</taxon>
        <taxon>Viridiplantae</taxon>
        <taxon>Streptophyta</taxon>
        <taxon>Embryophyta</taxon>
        <taxon>Tracheophyta</taxon>
        <taxon>Spermatophyta</taxon>
        <taxon>Magnoliopsida</taxon>
        <taxon>Liliopsida</taxon>
        <taxon>Poales</taxon>
        <taxon>Poaceae</taxon>
        <taxon>PACMAD clade</taxon>
        <taxon>Chloridoideae</taxon>
        <taxon>Cynodonteae</taxon>
        <taxon>Eleusininae</taxon>
        <taxon>Eleusine</taxon>
    </lineage>
</organism>
<reference evidence="1" key="2">
    <citation type="submission" date="2021-12" db="EMBL/GenBank/DDBJ databases">
        <title>Resequencing data analysis of finger millet.</title>
        <authorList>
            <person name="Hatakeyama M."/>
            <person name="Aluri S."/>
            <person name="Balachadran M.T."/>
            <person name="Sivarajan S.R."/>
            <person name="Poveda L."/>
            <person name="Shimizu-Inatsugi R."/>
            <person name="Schlapbach R."/>
            <person name="Sreeman S.M."/>
            <person name="Shimizu K.K."/>
        </authorList>
    </citation>
    <scope>NUCLEOTIDE SEQUENCE</scope>
</reference>
<keyword evidence="2" id="KW-1185">Reference proteome</keyword>
<evidence type="ECO:0000313" key="2">
    <source>
        <dbReference type="Proteomes" id="UP001054889"/>
    </source>
</evidence>
<comment type="caution">
    <text evidence="1">The sequence shown here is derived from an EMBL/GenBank/DDBJ whole genome shotgun (WGS) entry which is preliminary data.</text>
</comment>
<accession>A0AAV5F8I7</accession>
<dbReference type="Proteomes" id="UP001054889">
    <property type="component" value="Unassembled WGS sequence"/>
</dbReference>
<protein>
    <submittedName>
        <fullName evidence="1">Uncharacterized protein</fullName>
    </submittedName>
</protein>
<proteinExistence type="predicted"/>
<evidence type="ECO:0000313" key="1">
    <source>
        <dbReference type="EMBL" id="GJN30630.1"/>
    </source>
</evidence>
<name>A0AAV5F8I7_ELECO</name>
<reference evidence="1" key="1">
    <citation type="journal article" date="2018" name="DNA Res.">
        <title>Multiple hybrid de novo genome assembly of finger millet, an orphan allotetraploid crop.</title>
        <authorList>
            <person name="Hatakeyama M."/>
            <person name="Aluri S."/>
            <person name="Balachadran M.T."/>
            <person name="Sivarajan S.R."/>
            <person name="Patrignani A."/>
            <person name="Gruter S."/>
            <person name="Poveda L."/>
            <person name="Shimizu-Inatsugi R."/>
            <person name="Baeten J."/>
            <person name="Francoijs K.J."/>
            <person name="Nataraja K.N."/>
            <person name="Reddy Y.A.N."/>
            <person name="Phadnis S."/>
            <person name="Ravikumar R.L."/>
            <person name="Schlapbach R."/>
            <person name="Sreeman S.M."/>
            <person name="Shimizu K.K."/>
        </authorList>
    </citation>
    <scope>NUCLEOTIDE SEQUENCE</scope>
</reference>
<gene>
    <name evidence="1" type="primary">gb18952</name>
    <name evidence="1" type="ORF">PR202_gb18952</name>
</gene>
<dbReference type="EMBL" id="BQKI01000082">
    <property type="protein sequence ID" value="GJN30630.1"/>
    <property type="molecule type" value="Genomic_DNA"/>
</dbReference>
<dbReference type="AlphaFoldDB" id="A0AAV5F8I7"/>